<dbReference type="PANTHER" id="PTHR46599:SF3">
    <property type="entry name" value="PIGGYBAC TRANSPOSABLE ELEMENT-DERIVED PROTEIN 4"/>
    <property type="match status" value="1"/>
</dbReference>
<dbReference type="FunCoup" id="A0A2J7Q696">
    <property type="interactions" value="48"/>
</dbReference>
<dbReference type="PANTHER" id="PTHR46599">
    <property type="entry name" value="PIGGYBAC TRANSPOSABLE ELEMENT-DERIVED PROTEIN 4"/>
    <property type="match status" value="1"/>
</dbReference>
<organism evidence="3 4">
    <name type="scientific">Cryptotermes secundus</name>
    <dbReference type="NCBI Taxonomy" id="105785"/>
    <lineage>
        <taxon>Eukaryota</taxon>
        <taxon>Metazoa</taxon>
        <taxon>Ecdysozoa</taxon>
        <taxon>Arthropoda</taxon>
        <taxon>Hexapoda</taxon>
        <taxon>Insecta</taxon>
        <taxon>Pterygota</taxon>
        <taxon>Neoptera</taxon>
        <taxon>Polyneoptera</taxon>
        <taxon>Dictyoptera</taxon>
        <taxon>Blattodea</taxon>
        <taxon>Blattoidea</taxon>
        <taxon>Termitoidae</taxon>
        <taxon>Kalotermitidae</taxon>
        <taxon>Cryptotermitinae</taxon>
        <taxon>Cryptotermes</taxon>
    </lineage>
</organism>
<dbReference type="Proteomes" id="UP000235965">
    <property type="component" value="Unassembled WGS sequence"/>
</dbReference>
<gene>
    <name evidence="3" type="ORF">B7P43_G03241</name>
</gene>
<dbReference type="InterPro" id="IPR029526">
    <property type="entry name" value="PGBD"/>
</dbReference>
<dbReference type="EMBL" id="NEVH01017534">
    <property type="protein sequence ID" value="PNF24105.1"/>
    <property type="molecule type" value="Genomic_DNA"/>
</dbReference>
<keyword evidence="4" id="KW-1185">Reference proteome</keyword>
<dbReference type="Pfam" id="PF13843">
    <property type="entry name" value="DDE_Tnp_1_7"/>
    <property type="match status" value="1"/>
</dbReference>
<evidence type="ECO:0000313" key="3">
    <source>
        <dbReference type="EMBL" id="PNF24104.1"/>
    </source>
</evidence>
<feature type="domain" description="PiggyBac transposable element-derived protein 4 C-terminal zinc-finger" evidence="1">
    <location>
        <begin position="417"/>
        <end position="460"/>
    </location>
</feature>
<feature type="domain" description="PiggyBac transposable element-derived protein" evidence="2">
    <location>
        <begin position="2"/>
        <end position="354"/>
    </location>
</feature>
<dbReference type="InterPro" id="IPR032718">
    <property type="entry name" value="PGBD4_Znf_C"/>
</dbReference>
<dbReference type="EMBL" id="NEVH01017534">
    <property type="protein sequence ID" value="PNF24106.1"/>
    <property type="molecule type" value="Genomic_DNA"/>
</dbReference>
<dbReference type="OrthoDB" id="8191242at2759"/>
<sequence>MMIVNETNRYAEKFLAHQKEKMLTRKKSRFQKWVPTTSNEVRVFLGLLMLMGIIQKPNLRMYFSRKHMLETPFFPNVMSEERFSLLTRFLHFVDNTNKEIAKRDPKLYKILLVSEYLKNKFQKVYIPCTEVSVNESLLLWKGRLSWKQYIPMKASRFGIKIFELCDSAGYLWNFIIYSRSGTKLGCEITKDTDLFSIKVLSLCEKLLDSGRCVYIDNFYSSPDLFQRLVQRTTDAVGTVKITCKGMPINLKKKLKKGEVVSAKCGKLVALKWKDKRNVSVLNTKHSDEMQPVRRKGGLEFVNKPMYVIEYNKYMGGVDLKDQLLETFLLERKRQKAWYKKLFNHLVNMVVFNAYVLYCKAGNKKDHLLFRINLVNKIIAKSHGQNIEKRKGRPSDTDMECTRLMGQHFIQENPKTETYKAGRRRCMVCTKNRKRKETRYGCKNCPGTLSLCLDPCFEQYHTKINY</sequence>
<name>A0A2J7Q696_9NEOP</name>
<dbReference type="InParanoid" id="A0A2J7Q696"/>
<evidence type="ECO:0008006" key="5">
    <source>
        <dbReference type="Google" id="ProtNLM"/>
    </source>
</evidence>
<protein>
    <recommendedName>
        <fullName evidence="5">PiggyBac transposable element-derived protein domain-containing protein</fullName>
    </recommendedName>
</protein>
<dbReference type="AlphaFoldDB" id="A0A2J7Q696"/>
<accession>A0A2J7Q696</accession>
<evidence type="ECO:0000259" key="2">
    <source>
        <dbReference type="Pfam" id="PF13843"/>
    </source>
</evidence>
<reference evidence="3 4" key="1">
    <citation type="submission" date="2017-12" db="EMBL/GenBank/DDBJ databases">
        <title>Hemimetabolous genomes reveal molecular basis of termite eusociality.</title>
        <authorList>
            <person name="Harrison M.C."/>
            <person name="Jongepier E."/>
            <person name="Robertson H.M."/>
            <person name="Arning N."/>
            <person name="Bitard-Feildel T."/>
            <person name="Chao H."/>
            <person name="Childers C.P."/>
            <person name="Dinh H."/>
            <person name="Doddapaneni H."/>
            <person name="Dugan S."/>
            <person name="Gowin J."/>
            <person name="Greiner C."/>
            <person name="Han Y."/>
            <person name="Hu H."/>
            <person name="Hughes D.S.T."/>
            <person name="Huylmans A.-K."/>
            <person name="Kemena C."/>
            <person name="Kremer L.P.M."/>
            <person name="Lee S.L."/>
            <person name="Lopez-Ezquerra A."/>
            <person name="Mallet L."/>
            <person name="Monroy-Kuhn J.M."/>
            <person name="Moser A."/>
            <person name="Murali S.C."/>
            <person name="Muzny D.M."/>
            <person name="Otani S."/>
            <person name="Piulachs M.-D."/>
            <person name="Poelchau M."/>
            <person name="Qu J."/>
            <person name="Schaub F."/>
            <person name="Wada-Katsumata A."/>
            <person name="Worley K.C."/>
            <person name="Xie Q."/>
            <person name="Ylla G."/>
            <person name="Poulsen M."/>
            <person name="Gibbs R.A."/>
            <person name="Schal C."/>
            <person name="Richards S."/>
            <person name="Belles X."/>
            <person name="Korb J."/>
            <person name="Bornberg-Bauer E."/>
        </authorList>
    </citation>
    <scope>NUCLEOTIDE SEQUENCE [LARGE SCALE GENOMIC DNA]</scope>
    <source>
        <tissue evidence="3">Whole body</tissue>
    </source>
</reference>
<proteinExistence type="predicted"/>
<comment type="caution">
    <text evidence="3">The sequence shown here is derived from an EMBL/GenBank/DDBJ whole genome shotgun (WGS) entry which is preliminary data.</text>
</comment>
<dbReference type="STRING" id="105785.A0A2J7Q696"/>
<dbReference type="Pfam" id="PF13842">
    <property type="entry name" value="zf-Tnp_2"/>
    <property type="match status" value="1"/>
</dbReference>
<evidence type="ECO:0000259" key="1">
    <source>
        <dbReference type="Pfam" id="PF13842"/>
    </source>
</evidence>
<dbReference type="EMBL" id="NEVH01017534">
    <property type="protein sequence ID" value="PNF24104.1"/>
    <property type="molecule type" value="Genomic_DNA"/>
</dbReference>
<evidence type="ECO:0000313" key="4">
    <source>
        <dbReference type="Proteomes" id="UP000235965"/>
    </source>
</evidence>